<keyword evidence="6 10" id="KW-1133">Transmembrane helix</keyword>
<evidence type="ECO:0000256" key="1">
    <source>
        <dbReference type="ARBA" id="ARBA00004651"/>
    </source>
</evidence>
<dbReference type="FunFam" id="1.10.1200.120:FF:000001">
    <property type="entry name" value="Large-conductance mechanosensitive channel"/>
    <property type="match status" value="1"/>
</dbReference>
<keyword evidence="8 10" id="KW-0472">Membrane</keyword>
<dbReference type="Pfam" id="PF01741">
    <property type="entry name" value="MscL"/>
    <property type="match status" value="1"/>
</dbReference>
<evidence type="ECO:0000256" key="10">
    <source>
        <dbReference type="SAM" id="Phobius"/>
    </source>
</evidence>
<dbReference type="AlphaFoldDB" id="A0A644WHB4"/>
<organism evidence="11">
    <name type="scientific">bioreactor metagenome</name>
    <dbReference type="NCBI Taxonomy" id="1076179"/>
    <lineage>
        <taxon>unclassified sequences</taxon>
        <taxon>metagenomes</taxon>
        <taxon>ecological metagenomes</taxon>
    </lineage>
</organism>
<dbReference type="HAMAP" id="MF_00115">
    <property type="entry name" value="MscL"/>
    <property type="match status" value="1"/>
</dbReference>
<dbReference type="PROSITE" id="PS01327">
    <property type="entry name" value="MSCL"/>
    <property type="match status" value="1"/>
</dbReference>
<dbReference type="InterPro" id="IPR036019">
    <property type="entry name" value="MscL_channel"/>
</dbReference>
<feature type="transmembrane region" description="Helical" evidence="10">
    <location>
        <begin position="71"/>
        <end position="94"/>
    </location>
</feature>
<evidence type="ECO:0000256" key="7">
    <source>
        <dbReference type="ARBA" id="ARBA00023065"/>
    </source>
</evidence>
<evidence type="ECO:0000256" key="2">
    <source>
        <dbReference type="ARBA" id="ARBA00007254"/>
    </source>
</evidence>
<dbReference type="InterPro" id="IPR019823">
    <property type="entry name" value="Mechanosensitive_channel_CS"/>
</dbReference>
<comment type="similarity">
    <text evidence="2">Belongs to the MscL family.</text>
</comment>
<gene>
    <name evidence="11" type="primary">mscL_12</name>
    <name evidence="11" type="ORF">SDC9_49531</name>
</gene>
<dbReference type="GO" id="GO:0008381">
    <property type="term" value="F:mechanosensitive monoatomic ion channel activity"/>
    <property type="evidence" value="ECO:0007669"/>
    <property type="project" value="InterPro"/>
</dbReference>
<sequence length="132" mass="14186">MLKEFKEFALKGNVIDLAVGVIIGGAFGKIVSSLVNDILMPVIGVILGGVSFIDLKYVITPASGDIAEVAILYGSFIQAIIDFLIIAFSIFLFIKLLASRKKKEAEAPSAPPTPAPEVVLLEEIRDLLKTKQ</sequence>
<keyword evidence="3" id="KW-0813">Transport</keyword>
<dbReference type="EMBL" id="VSSQ01000938">
    <property type="protein sequence ID" value="MPM03266.1"/>
    <property type="molecule type" value="Genomic_DNA"/>
</dbReference>
<keyword evidence="7" id="KW-0406">Ion transport</keyword>
<feature type="transmembrane region" description="Helical" evidence="10">
    <location>
        <begin position="12"/>
        <end position="31"/>
    </location>
</feature>
<dbReference type="NCBIfam" id="NF001843">
    <property type="entry name" value="PRK00567.1-4"/>
    <property type="match status" value="1"/>
</dbReference>
<evidence type="ECO:0000256" key="6">
    <source>
        <dbReference type="ARBA" id="ARBA00022989"/>
    </source>
</evidence>
<evidence type="ECO:0000256" key="5">
    <source>
        <dbReference type="ARBA" id="ARBA00022692"/>
    </source>
</evidence>
<dbReference type="SUPFAM" id="SSF81330">
    <property type="entry name" value="Gated mechanosensitive channel"/>
    <property type="match status" value="1"/>
</dbReference>
<evidence type="ECO:0000256" key="8">
    <source>
        <dbReference type="ARBA" id="ARBA00023136"/>
    </source>
</evidence>
<evidence type="ECO:0000256" key="3">
    <source>
        <dbReference type="ARBA" id="ARBA00022448"/>
    </source>
</evidence>
<dbReference type="NCBIfam" id="TIGR00220">
    <property type="entry name" value="mscL"/>
    <property type="match status" value="1"/>
</dbReference>
<dbReference type="InterPro" id="IPR001185">
    <property type="entry name" value="MS_channel"/>
</dbReference>
<comment type="caution">
    <text evidence="11">The sequence shown here is derived from an EMBL/GenBank/DDBJ whole genome shotgun (WGS) entry which is preliminary data.</text>
</comment>
<dbReference type="PRINTS" id="PR01264">
    <property type="entry name" value="MECHCHANNEL"/>
</dbReference>
<name>A0A644WHB4_9ZZZZ</name>
<feature type="transmembrane region" description="Helical" evidence="10">
    <location>
        <begin position="38"/>
        <end position="59"/>
    </location>
</feature>
<dbReference type="PANTHER" id="PTHR30266:SF2">
    <property type="entry name" value="LARGE-CONDUCTANCE MECHANOSENSITIVE CHANNEL"/>
    <property type="match status" value="1"/>
</dbReference>
<accession>A0A644WHB4</accession>
<keyword evidence="9" id="KW-0407">Ion channel</keyword>
<evidence type="ECO:0000256" key="4">
    <source>
        <dbReference type="ARBA" id="ARBA00022475"/>
    </source>
</evidence>
<protein>
    <submittedName>
        <fullName evidence="11">Large-conductance mechanosensitive channel</fullName>
    </submittedName>
</protein>
<evidence type="ECO:0000256" key="9">
    <source>
        <dbReference type="ARBA" id="ARBA00023303"/>
    </source>
</evidence>
<dbReference type="InterPro" id="IPR037673">
    <property type="entry name" value="MSC/AndL"/>
</dbReference>
<proteinExistence type="inferred from homology"/>
<dbReference type="PANTHER" id="PTHR30266">
    <property type="entry name" value="MECHANOSENSITIVE CHANNEL MSCL"/>
    <property type="match status" value="1"/>
</dbReference>
<keyword evidence="4" id="KW-1003">Cell membrane</keyword>
<evidence type="ECO:0000313" key="11">
    <source>
        <dbReference type="EMBL" id="MPM03266.1"/>
    </source>
</evidence>
<keyword evidence="5 10" id="KW-0812">Transmembrane</keyword>
<dbReference type="Gene3D" id="1.10.1200.120">
    <property type="entry name" value="Large-conductance mechanosensitive channel, MscL, domain 1"/>
    <property type="match status" value="1"/>
</dbReference>
<reference evidence="11" key="1">
    <citation type="submission" date="2019-08" db="EMBL/GenBank/DDBJ databases">
        <authorList>
            <person name="Kucharzyk K."/>
            <person name="Murdoch R.W."/>
            <person name="Higgins S."/>
            <person name="Loffler F."/>
        </authorList>
    </citation>
    <scope>NUCLEOTIDE SEQUENCE</scope>
</reference>
<comment type="subcellular location">
    <subcellularLocation>
        <location evidence="1">Cell membrane</location>
        <topology evidence="1">Multi-pass membrane protein</topology>
    </subcellularLocation>
</comment>
<dbReference type="GO" id="GO:0005886">
    <property type="term" value="C:plasma membrane"/>
    <property type="evidence" value="ECO:0007669"/>
    <property type="project" value="UniProtKB-SubCell"/>
</dbReference>